<comment type="similarity">
    <text evidence="1 8 9">Belongs to the peptidase S8 family.</text>
</comment>
<dbReference type="Pfam" id="PF02225">
    <property type="entry name" value="PA"/>
    <property type="match status" value="1"/>
</dbReference>
<reference evidence="12" key="1">
    <citation type="submission" date="2022-09" db="EMBL/GenBank/DDBJ databases">
        <title>Tahibacter sp. nov., isolated from a fresh water.</title>
        <authorList>
            <person name="Baek J.H."/>
            <person name="Lee J.K."/>
            <person name="Kim J.M."/>
            <person name="Jeon C.O."/>
        </authorList>
    </citation>
    <scope>NUCLEOTIDE SEQUENCE</scope>
    <source>
        <strain evidence="12">W38</strain>
    </source>
</reference>
<dbReference type="PROSITE" id="PS00136">
    <property type="entry name" value="SUBTILASE_ASP"/>
    <property type="match status" value="1"/>
</dbReference>
<evidence type="ECO:0000256" key="3">
    <source>
        <dbReference type="ARBA" id="ARBA00022525"/>
    </source>
</evidence>
<evidence type="ECO:0000256" key="8">
    <source>
        <dbReference type="PROSITE-ProRule" id="PRU01240"/>
    </source>
</evidence>
<evidence type="ECO:0000256" key="1">
    <source>
        <dbReference type="ARBA" id="ARBA00011073"/>
    </source>
</evidence>
<keyword evidence="3" id="KW-0964">Secreted</keyword>
<dbReference type="Pfam" id="PF00082">
    <property type="entry name" value="Peptidase_S8"/>
    <property type="match status" value="1"/>
</dbReference>
<protein>
    <submittedName>
        <fullName evidence="12">S8 family serine peptidase</fullName>
    </submittedName>
</protein>
<dbReference type="CDD" id="cd07474">
    <property type="entry name" value="Peptidases_S8_subtilisin_Vpr-like"/>
    <property type="match status" value="1"/>
</dbReference>
<dbReference type="InterPro" id="IPR015500">
    <property type="entry name" value="Peptidase_S8_subtilisin-rel"/>
</dbReference>
<evidence type="ECO:0000313" key="13">
    <source>
        <dbReference type="Proteomes" id="UP001064632"/>
    </source>
</evidence>
<feature type="active site" description="Charge relay system" evidence="8">
    <location>
        <position position="492"/>
    </location>
</feature>
<feature type="domain" description="Peptidase S8/S53" evidence="10">
    <location>
        <begin position="42"/>
        <end position="525"/>
    </location>
</feature>
<dbReference type="InterPro" id="IPR022398">
    <property type="entry name" value="Peptidase_S8_His-AS"/>
</dbReference>
<dbReference type="EMBL" id="CP104694">
    <property type="protein sequence ID" value="UXI70607.1"/>
    <property type="molecule type" value="Genomic_DNA"/>
</dbReference>
<keyword evidence="7 8" id="KW-0720">Serine protease</keyword>
<evidence type="ECO:0000259" key="10">
    <source>
        <dbReference type="Pfam" id="PF00082"/>
    </source>
</evidence>
<evidence type="ECO:0000256" key="7">
    <source>
        <dbReference type="ARBA" id="ARBA00022825"/>
    </source>
</evidence>
<evidence type="ECO:0000313" key="12">
    <source>
        <dbReference type="EMBL" id="UXI70607.1"/>
    </source>
</evidence>
<keyword evidence="2" id="KW-0134">Cell wall</keyword>
<dbReference type="SUPFAM" id="SSF52743">
    <property type="entry name" value="Subtilisin-like"/>
    <property type="match status" value="1"/>
</dbReference>
<dbReference type="CDD" id="cd04818">
    <property type="entry name" value="PA_subtilisin_1"/>
    <property type="match status" value="1"/>
</dbReference>
<dbReference type="PROSITE" id="PS51892">
    <property type="entry name" value="SUBTILASE"/>
    <property type="match status" value="1"/>
</dbReference>
<dbReference type="SUPFAM" id="SSF52025">
    <property type="entry name" value="PA domain"/>
    <property type="match status" value="1"/>
</dbReference>
<dbReference type="PANTHER" id="PTHR43806">
    <property type="entry name" value="PEPTIDASE S8"/>
    <property type="match status" value="1"/>
</dbReference>
<dbReference type="InterPro" id="IPR023828">
    <property type="entry name" value="Peptidase_S8_Ser-AS"/>
</dbReference>
<dbReference type="PROSITE" id="PS00137">
    <property type="entry name" value="SUBTILASE_HIS"/>
    <property type="match status" value="1"/>
</dbReference>
<dbReference type="PROSITE" id="PS00138">
    <property type="entry name" value="SUBTILASE_SER"/>
    <property type="match status" value="1"/>
</dbReference>
<keyword evidence="6 8" id="KW-0378">Hydrolase</keyword>
<keyword evidence="13" id="KW-1185">Reference proteome</keyword>
<feature type="domain" description="PA" evidence="11">
    <location>
        <begin position="321"/>
        <end position="406"/>
    </location>
</feature>
<evidence type="ECO:0000256" key="6">
    <source>
        <dbReference type="ARBA" id="ARBA00022801"/>
    </source>
</evidence>
<dbReference type="InterPro" id="IPR050131">
    <property type="entry name" value="Peptidase_S8_subtilisin-like"/>
</dbReference>
<dbReference type="InterPro" id="IPR036852">
    <property type="entry name" value="Peptidase_S8/S53_dom_sf"/>
</dbReference>
<name>A0ABY6BLD9_9GAMM</name>
<evidence type="ECO:0000256" key="5">
    <source>
        <dbReference type="ARBA" id="ARBA00022729"/>
    </source>
</evidence>
<keyword evidence="4 8" id="KW-0645">Protease</keyword>
<proteinExistence type="inferred from homology"/>
<dbReference type="InterPro" id="IPR003137">
    <property type="entry name" value="PA_domain"/>
</dbReference>
<dbReference type="Gene3D" id="3.40.50.200">
    <property type="entry name" value="Peptidase S8/S53 domain"/>
    <property type="match status" value="2"/>
</dbReference>
<dbReference type="InterPro" id="IPR023827">
    <property type="entry name" value="Peptidase_S8_Asp-AS"/>
</dbReference>
<dbReference type="Proteomes" id="UP001064632">
    <property type="component" value="Chromosome"/>
</dbReference>
<accession>A0ABY6BLD9</accession>
<dbReference type="InterPro" id="IPR034213">
    <property type="entry name" value="S8_Vpr-like"/>
</dbReference>
<evidence type="ECO:0000256" key="2">
    <source>
        <dbReference type="ARBA" id="ARBA00022512"/>
    </source>
</evidence>
<dbReference type="PANTHER" id="PTHR43806:SF11">
    <property type="entry name" value="CEREVISIN-RELATED"/>
    <property type="match status" value="1"/>
</dbReference>
<feature type="active site" description="Charge relay system" evidence="8">
    <location>
        <position position="122"/>
    </location>
</feature>
<organism evidence="12 13">
    <name type="scientific">Tahibacter amnicola</name>
    <dbReference type="NCBI Taxonomy" id="2976241"/>
    <lineage>
        <taxon>Bacteria</taxon>
        <taxon>Pseudomonadati</taxon>
        <taxon>Pseudomonadota</taxon>
        <taxon>Gammaproteobacteria</taxon>
        <taxon>Lysobacterales</taxon>
        <taxon>Rhodanobacteraceae</taxon>
        <taxon>Tahibacter</taxon>
    </lineage>
</organism>
<keyword evidence="5" id="KW-0732">Signal</keyword>
<dbReference type="InterPro" id="IPR000209">
    <property type="entry name" value="Peptidase_S8/S53_dom"/>
</dbReference>
<evidence type="ECO:0000256" key="9">
    <source>
        <dbReference type="RuleBase" id="RU003355"/>
    </source>
</evidence>
<dbReference type="InterPro" id="IPR046450">
    <property type="entry name" value="PA_dom_sf"/>
</dbReference>
<gene>
    <name evidence="12" type="ORF">N4264_00715</name>
</gene>
<evidence type="ECO:0000256" key="4">
    <source>
        <dbReference type="ARBA" id="ARBA00022670"/>
    </source>
</evidence>
<feature type="active site" description="Charge relay system" evidence="8">
    <location>
        <position position="51"/>
    </location>
</feature>
<evidence type="ECO:0000259" key="11">
    <source>
        <dbReference type="Pfam" id="PF02225"/>
    </source>
</evidence>
<sequence length="1010" mass="102053">MAGVKRVEFLPRHTLTHQTSVPFLGSPVLWEGTPVNVAGVKGEGIRIGIIDTGLDYQHPDFGGTGLLADYQANDRTIITDQIGGNPIFPTAKVIGGIDLVGDAYTGSNTPAPDPDPMDCNGHGTHVAGSAAGFGVTMANAAYGGPWDTTADFAGMKIGPGVAPRASLYGIRVFGCGGSTNVTVEAIDHATDPNNDDDLSDRLDVINMSLGSNFGLPWDASAEASDNATLSGMIVVTSAGNAADTYFISGSPGSGRKVIATANSVDPGVAGPLFVNAPAGIAGYKIVGSASFGTAPPPSGLTADVVAVDDASTATEPPGGTGTLTDGCQTPFTNAAAVAGKIAFIDRGSCPFKRKAYNAQLNGAVGVIIGNVATSNAPNTPPGMADDATIPAVTIPAVSVALADANAFRTAIAGGTVNATLNQGTDTISASTSRGPGGIAGAHYQKPDLAAPGTSITSAQTGVTCTAAAQGCQTPNATGYIALGAPLVLSGTSMASPHAAGLAALVRQQNPTASTDQIKAILTSSSSHDLSVAPAGAVATYSANRVGVGRIDVPDAGTNIITAVDDLDPSNAAVTFNVDVKGTTTVSRNVRLQNRTAFIQNVTLALDTNTDSPGVAFALTGSTTVAIPAGGSVLVPVQMSADAAQMDRYLDPSMASTQSQGAPASLANLGPLPRHFLSEESANLIVSKTGNEVARVAINMAHRPHSDMAAPDTNPPGSPTAGVVALPLTGQDVCTGTPGATCTGNFGTTDHVSLVSPFELQVTNAQDNNLEGYQNVKYVGVNYDATNSAYLFGIATYGPWGTPTHSSFSICVDNNEDGNFDRVIFNTNLGNLARLFGQNVSGQDVFMNAVLTPPSSVSFAGPTGFVNMQSAAQIDSAVLDNNVLVLGATASQLGLTAGDTNFRYAVAVCPGFASNCVTLATPNQCTGSVASVPGVYTYNSATPGITTSGGAGGLPILLQDLNGSTLNVTYNEANMQANGSTGLLLLHHHNSPSNSAQVVIMDSIFADGFDD</sequence>
<dbReference type="PRINTS" id="PR00723">
    <property type="entry name" value="SUBTILISIN"/>
</dbReference>